<comment type="function">
    <text evidence="6">This enzyme catalyzes the hydrolysis of the N-terminal peptide bond of an N-acetylated peptide to generate an N-acetylated amino acid and a peptide with a free N-terminus. It preferentially cleaves off Ac-Ala, Ac-Met and Ac-Ser. Also, involved in the degradation of oxidized and glycated proteins.</text>
</comment>
<reference evidence="8 9" key="1">
    <citation type="submission" date="2019-06" db="EMBL/GenBank/DDBJ databases">
        <title>Sequencing the genomes of 1000 actinobacteria strains.</title>
        <authorList>
            <person name="Klenk H.-P."/>
        </authorList>
    </citation>
    <scope>NUCLEOTIDE SEQUENCE [LARGE SCALE GENOMIC DNA]</scope>
    <source>
        <strain evidence="8 9">DSM 45301</strain>
    </source>
</reference>
<keyword evidence="9" id="KW-1185">Reference proteome</keyword>
<feature type="domain" description="Peptidase S9 prolyl oligopeptidase catalytic" evidence="7">
    <location>
        <begin position="416"/>
        <end position="618"/>
    </location>
</feature>
<dbReference type="PRINTS" id="PR00862">
    <property type="entry name" value="PROLIGOPTASE"/>
</dbReference>
<evidence type="ECO:0000256" key="6">
    <source>
        <dbReference type="ARBA" id="ARBA00045885"/>
    </source>
</evidence>
<evidence type="ECO:0000256" key="2">
    <source>
        <dbReference type="ARBA" id="ARBA00022825"/>
    </source>
</evidence>
<dbReference type="GO" id="GO:0004252">
    <property type="term" value="F:serine-type endopeptidase activity"/>
    <property type="evidence" value="ECO:0007669"/>
    <property type="project" value="InterPro"/>
</dbReference>
<evidence type="ECO:0000259" key="7">
    <source>
        <dbReference type="Pfam" id="PF00326"/>
    </source>
</evidence>
<dbReference type="AlphaFoldDB" id="A0A543DZH3"/>
<dbReference type="GO" id="GO:0006508">
    <property type="term" value="P:proteolysis"/>
    <property type="evidence" value="ECO:0007669"/>
    <property type="project" value="InterPro"/>
</dbReference>
<keyword evidence="1" id="KW-0378">Hydrolase</keyword>
<comment type="caution">
    <text evidence="8">The sequence shown here is derived from an EMBL/GenBank/DDBJ whole genome shotgun (WGS) entry which is preliminary data.</text>
</comment>
<dbReference type="SUPFAM" id="SSF82171">
    <property type="entry name" value="DPP6 N-terminal domain-like"/>
    <property type="match status" value="1"/>
</dbReference>
<keyword evidence="2" id="KW-0720">Serine protease</keyword>
<dbReference type="InterPro" id="IPR011659">
    <property type="entry name" value="WD40"/>
</dbReference>
<dbReference type="Pfam" id="PF00326">
    <property type="entry name" value="Peptidase_S9"/>
    <property type="match status" value="1"/>
</dbReference>
<evidence type="ECO:0000313" key="9">
    <source>
        <dbReference type="Proteomes" id="UP000315677"/>
    </source>
</evidence>
<proteinExistence type="predicted"/>
<dbReference type="InterPro" id="IPR029058">
    <property type="entry name" value="AB_hydrolase_fold"/>
</dbReference>
<dbReference type="OrthoDB" id="128799at2"/>
<keyword evidence="3" id="KW-0007">Acetylation</keyword>
<keyword evidence="8" id="KW-0031">Aminopeptidase</keyword>
<dbReference type="PROSITE" id="PS00708">
    <property type="entry name" value="PRO_ENDOPEP_SER"/>
    <property type="match status" value="1"/>
</dbReference>
<name>A0A543DZH3_9PSEU</name>
<dbReference type="PANTHER" id="PTHR42776:SF27">
    <property type="entry name" value="DIPEPTIDYL PEPTIDASE FAMILY MEMBER 6"/>
    <property type="match status" value="1"/>
</dbReference>
<evidence type="ECO:0000313" key="8">
    <source>
        <dbReference type="EMBL" id="TQM14728.1"/>
    </source>
</evidence>
<dbReference type="EMBL" id="VFPA01000001">
    <property type="protein sequence ID" value="TQM14728.1"/>
    <property type="molecule type" value="Genomic_DNA"/>
</dbReference>
<dbReference type="InterPro" id="IPR001375">
    <property type="entry name" value="Peptidase_S9_cat"/>
</dbReference>
<organism evidence="8 9">
    <name type="scientific">Pseudonocardia kunmingensis</name>
    <dbReference type="NCBI Taxonomy" id="630975"/>
    <lineage>
        <taxon>Bacteria</taxon>
        <taxon>Bacillati</taxon>
        <taxon>Actinomycetota</taxon>
        <taxon>Actinomycetes</taxon>
        <taxon>Pseudonocardiales</taxon>
        <taxon>Pseudonocardiaceae</taxon>
        <taxon>Pseudonocardia</taxon>
    </lineage>
</organism>
<sequence length="625" mass="66216">MREMEHVEVSGFTERRLARLGGGTDAPVLFPPQYSHPAPSPDGALLAWISDRDGRPRAYVAPLPPGGKPVEEPELALPVDGDVETLSWSPDGLWIACQTARYGGERTRVQLVAPESGEVREPAPGAAAATLGVWSPTGRQLGVTVFAEGSGDGQACLVDLRDGTSTVLASGPSARVCAVSGDGRRAVVRLGRRGARRLELVDLRSGRRTELLPGGANVADARFGVTGRQLYVHTDAGRERPALLAVTLRGSSGVSSVYTIAQRPDDDLDLVALDPAGVRAALAWNVDGRSELELLDLRSGLLEPVVPVPGDVVTGAAFSRDGTALLVANEGPTVPPRISRVGLDSHDPATPLLRASRQFGTSLVEPTLQNFRGEDGLRLSGWLFRPGGVLGPLPTLIWLHGGPEGQERPTYQPLFQALLAEGVAVFAPNVRGSGGYGRSFTTADDGERRFAAISDVRAAVDFLVGAGLADAARVGVSGRSYGGYLTLAALAWYPDRFAVGVDVCGISDFASFYARTEPWIATAATTKYGDPDDDAALLHELSPLQHVDHIAAPLLVVHGAHDTNVPLGQAQQVVDALRERGASPGFLLFDDEGHEVRGTDNRVIFVREVVSWVKAHLHEVGERTA</sequence>
<dbReference type="GO" id="GO:0004177">
    <property type="term" value="F:aminopeptidase activity"/>
    <property type="evidence" value="ECO:0007669"/>
    <property type="project" value="UniProtKB-KW"/>
</dbReference>
<dbReference type="Gene3D" id="3.40.50.1820">
    <property type="entry name" value="alpha/beta hydrolase"/>
    <property type="match status" value="1"/>
</dbReference>
<dbReference type="Pfam" id="PF07676">
    <property type="entry name" value="PD40"/>
    <property type="match status" value="1"/>
</dbReference>
<dbReference type="Gene3D" id="2.120.10.30">
    <property type="entry name" value="TolB, C-terminal domain"/>
    <property type="match status" value="2"/>
</dbReference>
<accession>A0A543DZH3</accession>
<evidence type="ECO:0000256" key="1">
    <source>
        <dbReference type="ARBA" id="ARBA00022801"/>
    </source>
</evidence>
<dbReference type="InterPro" id="IPR002471">
    <property type="entry name" value="Pept_S9_AS"/>
</dbReference>
<evidence type="ECO:0000256" key="3">
    <source>
        <dbReference type="ARBA" id="ARBA00022990"/>
    </source>
</evidence>
<dbReference type="SUPFAM" id="SSF53474">
    <property type="entry name" value="alpha/beta-Hydrolases"/>
    <property type="match status" value="1"/>
</dbReference>
<protein>
    <recommendedName>
        <fullName evidence="5">Acyl-peptide hydrolase</fullName>
    </recommendedName>
    <alternativeName>
        <fullName evidence="4">Acylaminoacyl-peptidase</fullName>
    </alternativeName>
</protein>
<keyword evidence="8" id="KW-0645">Protease</keyword>
<dbReference type="InterPro" id="IPR011042">
    <property type="entry name" value="6-blade_b-propeller_TolB-like"/>
</dbReference>
<evidence type="ECO:0000256" key="4">
    <source>
        <dbReference type="ARBA" id="ARBA00032284"/>
    </source>
</evidence>
<dbReference type="InterPro" id="IPR002470">
    <property type="entry name" value="Peptidase_S9A"/>
</dbReference>
<gene>
    <name evidence="8" type="ORF">FB558_1502</name>
</gene>
<evidence type="ECO:0000256" key="5">
    <source>
        <dbReference type="ARBA" id="ARBA00032596"/>
    </source>
</evidence>
<dbReference type="PANTHER" id="PTHR42776">
    <property type="entry name" value="SERINE PEPTIDASE S9 FAMILY MEMBER"/>
    <property type="match status" value="1"/>
</dbReference>
<dbReference type="Proteomes" id="UP000315677">
    <property type="component" value="Unassembled WGS sequence"/>
</dbReference>